<feature type="chain" id="PRO_5042138114" evidence="1">
    <location>
        <begin position="21"/>
        <end position="140"/>
    </location>
</feature>
<protein>
    <submittedName>
        <fullName evidence="2">Uncharacterized protein</fullName>
    </submittedName>
</protein>
<proteinExistence type="predicted"/>
<gene>
    <name evidence="2" type="ORF">JIN83_00570</name>
</gene>
<name>A0AAE2SAM3_9BACT</name>
<organism evidence="2 3">
    <name type="scientific">Oceaniferula flava</name>
    <dbReference type="NCBI Taxonomy" id="2800421"/>
    <lineage>
        <taxon>Bacteria</taxon>
        <taxon>Pseudomonadati</taxon>
        <taxon>Verrucomicrobiota</taxon>
        <taxon>Verrucomicrobiia</taxon>
        <taxon>Verrucomicrobiales</taxon>
        <taxon>Verrucomicrobiaceae</taxon>
        <taxon>Oceaniferula</taxon>
    </lineage>
</organism>
<evidence type="ECO:0000313" key="3">
    <source>
        <dbReference type="Proteomes" id="UP000634206"/>
    </source>
</evidence>
<feature type="signal peptide" evidence="1">
    <location>
        <begin position="1"/>
        <end position="20"/>
    </location>
</feature>
<dbReference type="EMBL" id="JAENIG010000001">
    <property type="protein sequence ID" value="MBK1853442.1"/>
    <property type="molecule type" value="Genomic_DNA"/>
</dbReference>
<keyword evidence="1" id="KW-0732">Signal</keyword>
<dbReference type="RefSeq" id="WP_309488040.1">
    <property type="nucleotide sequence ID" value="NZ_JAENIG010000001.1"/>
</dbReference>
<dbReference type="AlphaFoldDB" id="A0AAE2SAM3"/>
<evidence type="ECO:0000256" key="1">
    <source>
        <dbReference type="SAM" id="SignalP"/>
    </source>
</evidence>
<sequence>MNKLLFFTIAVTLITSAAQATTEEAQNRANRIAKALKKQNIQFREKYWHGLLKYKGSTTIKTTLKAGTQYVLVAGGCEDARDIDIIVYDENWNEVGRDTKVDAVPVVRVKPKWSGNFHIKVQMSNSTRNGAHYALIIGYK</sequence>
<evidence type="ECO:0000313" key="2">
    <source>
        <dbReference type="EMBL" id="MBK1853442.1"/>
    </source>
</evidence>
<keyword evidence="3" id="KW-1185">Reference proteome</keyword>
<accession>A0AAE2SAM3</accession>
<dbReference type="Proteomes" id="UP000634206">
    <property type="component" value="Unassembled WGS sequence"/>
</dbReference>
<reference evidence="2" key="1">
    <citation type="submission" date="2021-01" db="EMBL/GenBank/DDBJ databases">
        <title>Modified the classification status of verrucomicrobia.</title>
        <authorList>
            <person name="Feng X."/>
        </authorList>
    </citation>
    <scope>NUCLEOTIDE SEQUENCE</scope>
    <source>
        <strain evidence="2">5K15</strain>
    </source>
</reference>
<comment type="caution">
    <text evidence="2">The sequence shown here is derived from an EMBL/GenBank/DDBJ whole genome shotgun (WGS) entry which is preliminary data.</text>
</comment>